<dbReference type="HOGENOM" id="CLU_1350937_0_0_1"/>
<feature type="compositionally biased region" description="Basic and acidic residues" evidence="1">
    <location>
        <begin position="146"/>
        <end position="156"/>
    </location>
</feature>
<organism evidence="2 3">
    <name type="scientific">Solanum tuberosum</name>
    <name type="common">Potato</name>
    <dbReference type="NCBI Taxonomy" id="4113"/>
    <lineage>
        <taxon>Eukaryota</taxon>
        <taxon>Viridiplantae</taxon>
        <taxon>Streptophyta</taxon>
        <taxon>Embryophyta</taxon>
        <taxon>Tracheophyta</taxon>
        <taxon>Spermatophyta</taxon>
        <taxon>Magnoliopsida</taxon>
        <taxon>eudicotyledons</taxon>
        <taxon>Gunneridae</taxon>
        <taxon>Pentapetalae</taxon>
        <taxon>asterids</taxon>
        <taxon>lamiids</taxon>
        <taxon>Solanales</taxon>
        <taxon>Solanaceae</taxon>
        <taxon>Solanoideae</taxon>
        <taxon>Solaneae</taxon>
        <taxon>Solanum</taxon>
    </lineage>
</organism>
<dbReference type="InParanoid" id="M1DMA3"/>
<reference evidence="2" key="2">
    <citation type="submission" date="2015-06" db="UniProtKB">
        <authorList>
            <consortium name="EnsemblPlants"/>
        </authorList>
    </citation>
    <scope>IDENTIFICATION</scope>
    <source>
        <strain evidence="2">DM1-3 516 R44</strain>
    </source>
</reference>
<dbReference type="Gramene" id="PGSC0003DMT400091296">
    <property type="protein sequence ID" value="PGSC0003DMT400091296"/>
    <property type="gene ID" value="PGSC0003DMG400040867"/>
</dbReference>
<feature type="compositionally biased region" description="Acidic residues" evidence="1">
    <location>
        <begin position="136"/>
        <end position="145"/>
    </location>
</feature>
<protein>
    <recommendedName>
        <fullName evidence="4">Integrase core domain containing protein</fullName>
    </recommendedName>
</protein>
<evidence type="ECO:0000256" key="1">
    <source>
        <dbReference type="SAM" id="MobiDB-lite"/>
    </source>
</evidence>
<proteinExistence type="predicted"/>
<evidence type="ECO:0000313" key="3">
    <source>
        <dbReference type="Proteomes" id="UP000011115"/>
    </source>
</evidence>
<feature type="region of interest" description="Disordered" evidence="1">
    <location>
        <begin position="120"/>
        <end position="156"/>
    </location>
</feature>
<dbReference type="AlphaFoldDB" id="M1DMA3"/>
<accession>M1DMA3</accession>
<sequence length="203" mass="22090">MCCEESLGEVSRAHRSTRRSALWSIPSPFCLGLQHPQGELNILSSTCKLMELPSLEGMMFRDMILTFKQSDGEQLHEAWLRFKALLGQCLTHGIPERVILESFYRSLSLGNRMMADQITSGSLTTTGHGDRVEQTTDPESEAEIGEEMHEKTEGAADEDLTKMEAIMIDATVQASLAPVAGFSGAGPSGAIPSTEAREDGVTD</sequence>
<dbReference type="EnsemblPlants" id="PGSC0003DMT400091296">
    <property type="protein sequence ID" value="PGSC0003DMT400091296"/>
    <property type="gene ID" value="PGSC0003DMG400040867"/>
</dbReference>
<dbReference type="Proteomes" id="UP000011115">
    <property type="component" value="Unassembled WGS sequence"/>
</dbReference>
<name>M1DMA3_SOLTU</name>
<reference evidence="3" key="1">
    <citation type="journal article" date="2011" name="Nature">
        <title>Genome sequence and analysis of the tuber crop potato.</title>
        <authorList>
            <consortium name="The Potato Genome Sequencing Consortium"/>
        </authorList>
    </citation>
    <scope>NUCLEOTIDE SEQUENCE [LARGE SCALE GENOMIC DNA]</scope>
    <source>
        <strain evidence="3">cv. DM1-3 516 R44</strain>
    </source>
</reference>
<keyword evidence="3" id="KW-1185">Reference proteome</keyword>
<evidence type="ECO:0000313" key="2">
    <source>
        <dbReference type="EnsemblPlants" id="PGSC0003DMT400091296"/>
    </source>
</evidence>
<evidence type="ECO:0008006" key="4">
    <source>
        <dbReference type="Google" id="ProtNLM"/>
    </source>
</evidence>
<feature type="region of interest" description="Disordered" evidence="1">
    <location>
        <begin position="179"/>
        <end position="203"/>
    </location>
</feature>
<dbReference type="PaxDb" id="4113-PGSC0003DMT400091296"/>